<protein>
    <submittedName>
        <fullName evidence="1">Uncharacterized protein</fullName>
    </submittedName>
</protein>
<proteinExistence type="predicted"/>
<evidence type="ECO:0000313" key="2">
    <source>
        <dbReference type="Proteomes" id="UP000006591"/>
    </source>
</evidence>
<accession>A0A0E0GYD0</accession>
<keyword evidence="2" id="KW-1185">Reference proteome</keyword>
<dbReference type="EnsemblPlants" id="ONIVA04G04140.3">
    <property type="protein sequence ID" value="ONIVA04G04140.3"/>
    <property type="gene ID" value="ONIVA04G04140"/>
</dbReference>
<reference evidence="1" key="1">
    <citation type="submission" date="2015-04" db="UniProtKB">
        <authorList>
            <consortium name="EnsemblPlants"/>
        </authorList>
    </citation>
    <scope>IDENTIFICATION</scope>
    <source>
        <strain evidence="1">SL10</strain>
    </source>
</reference>
<dbReference type="HOGENOM" id="CLU_2610154_0_0_1"/>
<name>A0A0E0GYD0_ORYNI</name>
<sequence>MAGKDYLVVMQGLNDDWKSGIQAVASDAMKKVVNSIGQHGYVFYRGAVVGFQLRLDWPDGGRPNLGRPRARRTGTDCVA</sequence>
<evidence type="ECO:0000313" key="1">
    <source>
        <dbReference type="EnsemblPlants" id="ONIVA04G04140.3"/>
    </source>
</evidence>
<dbReference type="Gramene" id="ONIVA04G04140.3">
    <property type="protein sequence ID" value="ONIVA04G04140.3"/>
    <property type="gene ID" value="ONIVA04G04140"/>
</dbReference>
<organism evidence="1">
    <name type="scientific">Oryza nivara</name>
    <name type="common">Indian wild rice</name>
    <name type="synonym">Oryza sativa f. spontanea</name>
    <dbReference type="NCBI Taxonomy" id="4536"/>
    <lineage>
        <taxon>Eukaryota</taxon>
        <taxon>Viridiplantae</taxon>
        <taxon>Streptophyta</taxon>
        <taxon>Embryophyta</taxon>
        <taxon>Tracheophyta</taxon>
        <taxon>Spermatophyta</taxon>
        <taxon>Magnoliopsida</taxon>
        <taxon>Liliopsida</taxon>
        <taxon>Poales</taxon>
        <taxon>Poaceae</taxon>
        <taxon>BOP clade</taxon>
        <taxon>Oryzoideae</taxon>
        <taxon>Oryzeae</taxon>
        <taxon>Oryzinae</taxon>
        <taxon>Oryza</taxon>
    </lineage>
</organism>
<dbReference type="Proteomes" id="UP000006591">
    <property type="component" value="Chromosome 4"/>
</dbReference>
<dbReference type="AlphaFoldDB" id="A0A0E0GYD0"/>
<reference evidence="1" key="2">
    <citation type="submission" date="2018-04" db="EMBL/GenBank/DDBJ databases">
        <title>OnivRS2 (Oryza nivara Reference Sequence Version 2).</title>
        <authorList>
            <person name="Zhang J."/>
            <person name="Kudrna D."/>
            <person name="Lee S."/>
            <person name="Talag J."/>
            <person name="Rajasekar S."/>
            <person name="Welchert J."/>
            <person name="Hsing Y.-I."/>
            <person name="Wing R.A."/>
        </authorList>
    </citation>
    <scope>NUCLEOTIDE SEQUENCE [LARGE SCALE GENOMIC DNA]</scope>
    <source>
        <strain evidence="1">SL10</strain>
    </source>
</reference>